<dbReference type="EMBL" id="BK015566">
    <property type="protein sequence ID" value="DAE13465.1"/>
    <property type="molecule type" value="Genomic_DNA"/>
</dbReference>
<name>A0A8S5Q3R8_9CAUD</name>
<reference evidence="1" key="1">
    <citation type="journal article" date="2021" name="Proc. Natl. Acad. Sci. U.S.A.">
        <title>A Catalog of Tens of Thousands of Viruses from Human Metagenomes Reveals Hidden Associations with Chronic Diseases.</title>
        <authorList>
            <person name="Tisza M.J."/>
            <person name="Buck C.B."/>
        </authorList>
    </citation>
    <scope>NUCLEOTIDE SEQUENCE</scope>
    <source>
        <strain evidence="1">CtMYT7</strain>
    </source>
</reference>
<organism evidence="1">
    <name type="scientific">Myoviridae sp. ctMYT7</name>
    <dbReference type="NCBI Taxonomy" id="2825087"/>
    <lineage>
        <taxon>Viruses</taxon>
        <taxon>Duplodnaviria</taxon>
        <taxon>Heunggongvirae</taxon>
        <taxon>Uroviricota</taxon>
        <taxon>Caudoviricetes</taxon>
    </lineage>
</organism>
<sequence length="37" mass="4093">MAKHVENKGTEMVDCVHNTRNLPENEGKMGGGVDAWH</sequence>
<proteinExistence type="predicted"/>
<protein>
    <submittedName>
        <fullName evidence="1">Uncharacterized protein</fullName>
    </submittedName>
</protein>
<evidence type="ECO:0000313" key="1">
    <source>
        <dbReference type="EMBL" id="DAE13465.1"/>
    </source>
</evidence>
<accession>A0A8S5Q3R8</accession>